<feature type="domain" description="Gfo/Idh/MocA-like oxidoreductase N-terminal" evidence="1">
    <location>
        <begin position="1"/>
        <end position="120"/>
    </location>
</feature>
<gene>
    <name evidence="3" type="ORF">HP438_12280</name>
</gene>
<dbReference type="InterPro" id="IPR000683">
    <property type="entry name" value="Gfo/Idh/MocA-like_OxRdtase_N"/>
</dbReference>
<protein>
    <submittedName>
        <fullName evidence="3">Gfo/Idh/MocA family oxidoreductase</fullName>
    </submittedName>
</protein>
<proteinExistence type="predicted"/>
<sequence>MRVLMTGLGDIAHKAYLPVLSALPQIELHLATRNQPVLEEAGRRFRVAGLHASLAAALATGHFDAAFVHAATDAHPALVRTLLERRIPSFVDKPLAADLDEVERLVTLADRQETLLTIGFNRRFAPSHVALTGLQADLIVMEKHRHRQPDVSRRVIYDDFIHVIDTLLFLAPGPVQRQSIETRVKRDMLISVTLVLAGEGFTAIGTMHRNSGLNEERLDVIGNGQRHSVLNMADEICMDGRECRQRRGDWVTVGRQRGFEAMCLDFLTGVEERRPTNSGDILATHRLCEAITVHAEQFRSHAMTGSQQIAMP</sequence>
<dbReference type="AlphaFoldDB" id="A0A7Y6EHX2"/>
<evidence type="ECO:0000259" key="2">
    <source>
        <dbReference type="Pfam" id="PF21378"/>
    </source>
</evidence>
<dbReference type="PANTHER" id="PTHR43708">
    <property type="entry name" value="CONSERVED EXPRESSED OXIDOREDUCTASE (EUROFUNG)"/>
    <property type="match status" value="1"/>
</dbReference>
<dbReference type="EMBL" id="JABMCH010000064">
    <property type="protein sequence ID" value="NUU47751.1"/>
    <property type="molecule type" value="Genomic_DNA"/>
</dbReference>
<dbReference type="InterPro" id="IPR036291">
    <property type="entry name" value="NAD(P)-bd_dom_sf"/>
</dbReference>
<organism evidence="3 4">
    <name type="scientific">Sphingomonas zeae</name>
    <dbReference type="NCBI Taxonomy" id="1646122"/>
    <lineage>
        <taxon>Bacteria</taxon>
        <taxon>Pseudomonadati</taxon>
        <taxon>Pseudomonadota</taxon>
        <taxon>Alphaproteobacteria</taxon>
        <taxon>Sphingomonadales</taxon>
        <taxon>Sphingomonadaceae</taxon>
        <taxon>Sphingomonas</taxon>
    </lineage>
</organism>
<evidence type="ECO:0000313" key="4">
    <source>
        <dbReference type="Proteomes" id="UP000536441"/>
    </source>
</evidence>
<dbReference type="PANTHER" id="PTHR43708:SF4">
    <property type="entry name" value="OXIDOREDUCTASE YCEM-RELATED"/>
    <property type="match status" value="1"/>
</dbReference>
<comment type="caution">
    <text evidence="3">The sequence shown here is derived from an EMBL/GenBank/DDBJ whole genome shotgun (WGS) entry which is preliminary data.</text>
</comment>
<name>A0A7Y6EHX2_9SPHN</name>
<evidence type="ECO:0000313" key="3">
    <source>
        <dbReference type="EMBL" id="NUU47751.1"/>
    </source>
</evidence>
<keyword evidence="4" id="KW-1185">Reference proteome</keyword>
<dbReference type="Gene3D" id="3.30.360.10">
    <property type="entry name" value="Dihydrodipicolinate Reductase, domain 2"/>
    <property type="match status" value="1"/>
</dbReference>
<dbReference type="Pfam" id="PF01408">
    <property type="entry name" value="GFO_IDH_MocA"/>
    <property type="match status" value="1"/>
</dbReference>
<dbReference type="Pfam" id="PF21378">
    <property type="entry name" value="YceM-like_C"/>
    <property type="match status" value="1"/>
</dbReference>
<reference evidence="3 4" key="1">
    <citation type="submission" date="2020-05" db="EMBL/GenBank/DDBJ databases">
        <title>Genome Sequencing of Type Strains.</title>
        <authorList>
            <person name="Lemaire J.F."/>
            <person name="Inderbitzin P."/>
            <person name="Gregorio O.A."/>
            <person name="Collins S.B."/>
            <person name="Wespe N."/>
            <person name="Knight-Connoni V."/>
        </authorList>
    </citation>
    <scope>NUCLEOTIDE SEQUENCE [LARGE SCALE GENOMIC DNA]</scope>
    <source>
        <strain evidence="3 4">DSM 100049</strain>
    </source>
</reference>
<accession>A0A7Y6EHX2</accession>
<dbReference type="InterPro" id="IPR048477">
    <property type="entry name" value="YceM-like_C"/>
</dbReference>
<evidence type="ECO:0000259" key="1">
    <source>
        <dbReference type="Pfam" id="PF01408"/>
    </source>
</evidence>
<dbReference type="InterPro" id="IPR051317">
    <property type="entry name" value="Gfo/Idh/MocA_oxidoreduct"/>
</dbReference>
<dbReference type="SUPFAM" id="SSF51735">
    <property type="entry name" value="NAD(P)-binding Rossmann-fold domains"/>
    <property type="match status" value="1"/>
</dbReference>
<dbReference type="GO" id="GO:0000166">
    <property type="term" value="F:nucleotide binding"/>
    <property type="evidence" value="ECO:0007669"/>
    <property type="project" value="InterPro"/>
</dbReference>
<dbReference type="SUPFAM" id="SSF55347">
    <property type="entry name" value="Glyceraldehyde-3-phosphate dehydrogenase-like, C-terminal domain"/>
    <property type="match status" value="1"/>
</dbReference>
<feature type="domain" description="YceM-like C-terminal" evidence="2">
    <location>
        <begin position="138"/>
        <end position="234"/>
    </location>
</feature>
<dbReference type="Proteomes" id="UP000536441">
    <property type="component" value="Unassembled WGS sequence"/>
</dbReference>
<dbReference type="RefSeq" id="WP_175312315.1">
    <property type="nucleotide sequence ID" value="NZ_JACIFA010000003.1"/>
</dbReference>
<dbReference type="Gene3D" id="3.40.50.720">
    <property type="entry name" value="NAD(P)-binding Rossmann-like Domain"/>
    <property type="match status" value="1"/>
</dbReference>